<dbReference type="InterPro" id="IPR032048">
    <property type="entry name" value="TGase_elicitor"/>
</dbReference>
<dbReference type="Pfam" id="PF16683">
    <property type="entry name" value="TGase_elicitor"/>
    <property type="match status" value="1"/>
</dbReference>
<proteinExistence type="predicted"/>
<evidence type="ECO:0000256" key="1">
    <source>
        <dbReference type="SAM" id="SignalP"/>
    </source>
</evidence>
<dbReference type="EMBL" id="MAAO01000006">
    <property type="protein sequence ID" value="OUR96662.1"/>
    <property type="molecule type" value="Genomic_DNA"/>
</dbReference>
<sequence>MKSTLLAITVLMAMNSNASVIKEAWNNSNNPDRMQVTRNSRNFRIGQYNYTKTFSDLPLEGQLTTRPWSGDYWPTHKGGITYRWNEGSWGSDAYGYPLLEDKEVSNIESTANLSPAEKFDLYLGRYEFPLTKYERERTNIMKTIEDSEEYDSSFEIPSWEGLCHAWAPATMAFVNPKAVTVTNKNGMEIEFGASDIKALLTYFLHYDKSSTSFFLGGRCNVDFSKLDEQLSNDEITQEQYDRKKESMKCRDTNAGAFHLVLTNQIALLDEGFVADVTRDLEVWNQPIHGYESEIISEISGKSEGAARGTVREVEIKTTMNYTTEIGHSFSQVIPSYNSNANKYYHYKIELNEKDEIIGGEWISDNRPDFLWKQTIPEFTGFFAPLKEVYEKSIL</sequence>
<gene>
    <name evidence="2" type="ORF">A9Q84_09980</name>
</gene>
<dbReference type="GO" id="GO:0016755">
    <property type="term" value="F:aminoacyltransferase activity"/>
    <property type="evidence" value="ECO:0007669"/>
    <property type="project" value="InterPro"/>
</dbReference>
<evidence type="ECO:0000313" key="3">
    <source>
        <dbReference type="Proteomes" id="UP000196531"/>
    </source>
</evidence>
<comment type="caution">
    <text evidence="2">The sequence shown here is derived from an EMBL/GenBank/DDBJ whole genome shotgun (WGS) entry which is preliminary data.</text>
</comment>
<name>A0A1Y5FDJ0_9BACT</name>
<feature type="chain" id="PRO_5013345789" evidence="1">
    <location>
        <begin position="19"/>
        <end position="394"/>
    </location>
</feature>
<dbReference type="AlphaFoldDB" id="A0A1Y5FDJ0"/>
<keyword evidence="1" id="KW-0732">Signal</keyword>
<dbReference type="Proteomes" id="UP000196531">
    <property type="component" value="Unassembled WGS sequence"/>
</dbReference>
<evidence type="ECO:0000313" key="2">
    <source>
        <dbReference type="EMBL" id="OUR96662.1"/>
    </source>
</evidence>
<feature type="signal peptide" evidence="1">
    <location>
        <begin position="1"/>
        <end position="18"/>
    </location>
</feature>
<protein>
    <submittedName>
        <fullName evidence="2">Uncharacterized protein</fullName>
    </submittedName>
</protein>
<organism evidence="2 3">
    <name type="scientific">Halobacteriovorax marinus</name>
    <dbReference type="NCBI Taxonomy" id="97084"/>
    <lineage>
        <taxon>Bacteria</taxon>
        <taxon>Pseudomonadati</taxon>
        <taxon>Bdellovibrionota</taxon>
        <taxon>Bacteriovoracia</taxon>
        <taxon>Bacteriovoracales</taxon>
        <taxon>Halobacteriovoraceae</taxon>
        <taxon>Halobacteriovorax</taxon>
    </lineage>
</organism>
<accession>A0A1Y5FDJ0</accession>
<reference evidence="3" key="1">
    <citation type="journal article" date="2017" name="Proc. Natl. Acad. Sci. U.S.A.">
        <title>Simulation of Deepwater Horizon oil plume reveals substrate specialization within a complex community of hydrocarbon-degraders.</title>
        <authorList>
            <person name="Hu P."/>
            <person name="Dubinsky E.A."/>
            <person name="Probst A.J."/>
            <person name="Wang J."/>
            <person name="Sieber C.M.K."/>
            <person name="Tom L.M."/>
            <person name="Gardinali P."/>
            <person name="Banfield J.F."/>
            <person name="Atlas R.M."/>
            <person name="Andersen G.L."/>
        </authorList>
    </citation>
    <scope>NUCLEOTIDE SEQUENCE [LARGE SCALE GENOMIC DNA]</scope>
</reference>